<dbReference type="GO" id="GO:0005524">
    <property type="term" value="F:ATP binding"/>
    <property type="evidence" value="ECO:0007669"/>
    <property type="project" value="UniProtKB-KW"/>
</dbReference>
<accession>A0ABR9ZS55</accession>
<dbReference type="Gene3D" id="3.40.50.300">
    <property type="entry name" value="P-loop containing nucleotide triphosphate hydrolases"/>
    <property type="match status" value="1"/>
</dbReference>
<comment type="caution">
    <text evidence="2">The sequence shown here is derived from an EMBL/GenBank/DDBJ whole genome shotgun (WGS) entry which is preliminary data.</text>
</comment>
<dbReference type="InterPro" id="IPR002611">
    <property type="entry name" value="IstB_ATP-bd"/>
</dbReference>
<dbReference type="InterPro" id="IPR027417">
    <property type="entry name" value="P-loop_NTPase"/>
</dbReference>
<dbReference type="Proteomes" id="UP000614200">
    <property type="component" value="Unassembled WGS sequence"/>
</dbReference>
<reference evidence="2 3" key="1">
    <citation type="submission" date="2020-11" db="EMBL/GenBank/DDBJ databases">
        <title>Fusibacter basophilias sp. nov.</title>
        <authorList>
            <person name="Qiu D."/>
        </authorList>
    </citation>
    <scope>NUCLEOTIDE SEQUENCE [LARGE SCALE GENOMIC DNA]</scope>
    <source>
        <strain evidence="2 3">Q10-2</strain>
    </source>
</reference>
<gene>
    <name evidence="2" type="ORF">ISU02_09185</name>
</gene>
<protein>
    <submittedName>
        <fullName evidence="2">ATP-binding protein</fullName>
    </submittedName>
</protein>
<dbReference type="SMART" id="SM00382">
    <property type="entry name" value="AAA"/>
    <property type="match status" value="1"/>
</dbReference>
<keyword evidence="2" id="KW-0547">Nucleotide-binding</keyword>
<proteinExistence type="predicted"/>
<dbReference type="SUPFAM" id="SSF52540">
    <property type="entry name" value="P-loop containing nucleoside triphosphate hydrolases"/>
    <property type="match status" value="1"/>
</dbReference>
<organism evidence="2 3">
    <name type="scientific">Fusibacter ferrireducens</name>
    <dbReference type="NCBI Taxonomy" id="2785058"/>
    <lineage>
        <taxon>Bacteria</taxon>
        <taxon>Bacillati</taxon>
        <taxon>Bacillota</taxon>
        <taxon>Clostridia</taxon>
        <taxon>Eubacteriales</taxon>
        <taxon>Eubacteriales Family XII. Incertae Sedis</taxon>
        <taxon>Fusibacter</taxon>
    </lineage>
</organism>
<keyword evidence="2" id="KW-0067">ATP-binding</keyword>
<name>A0ABR9ZS55_9FIRM</name>
<keyword evidence="3" id="KW-1185">Reference proteome</keyword>
<dbReference type="PANTHER" id="PTHR30050">
    <property type="entry name" value="CHROMOSOMAL REPLICATION INITIATOR PROTEIN DNAA"/>
    <property type="match status" value="1"/>
</dbReference>
<dbReference type="RefSeq" id="WP_194701535.1">
    <property type="nucleotide sequence ID" value="NZ_JADKNH010000005.1"/>
</dbReference>
<dbReference type="NCBIfam" id="NF005304">
    <property type="entry name" value="PRK06835.1"/>
    <property type="match status" value="1"/>
</dbReference>
<dbReference type="EMBL" id="JADKNH010000005">
    <property type="protein sequence ID" value="MBF4693293.1"/>
    <property type="molecule type" value="Genomic_DNA"/>
</dbReference>
<evidence type="ECO:0000313" key="2">
    <source>
        <dbReference type="EMBL" id="MBF4693293.1"/>
    </source>
</evidence>
<dbReference type="Pfam" id="PF01695">
    <property type="entry name" value="IstB_IS21"/>
    <property type="match status" value="1"/>
</dbReference>
<evidence type="ECO:0000313" key="3">
    <source>
        <dbReference type="Proteomes" id="UP000614200"/>
    </source>
</evidence>
<sequence>MNTSNPYREIFDSYKRQQELNKHDRKVRKMLLYERFPRLQEIDLQMSQIGAEISKAIMKSPQDAEIMLQELKLSLDALKSEKAMIMIKNNIPTNYLELQPKCSKCGDSGYLETNERCSCFNQKLISVAYQMSNIEKQMEKQNFEHFNLKVFSDEALAKESLTQRENMMQILSESEAFVESFPNNKNLLFFGSSGLGKTYLCNSIAKALLDKGFSVIYQTPFGIINILEKRTFTDKNNEFIQMAYQQLFDCDLLIIDDLGTETANNFTINEFYNILNTRILNEKSVIISTNIKLSEIASFYNDRIDSRIKGHFQLIKFYGPDVRWEV</sequence>
<dbReference type="PANTHER" id="PTHR30050:SF4">
    <property type="entry name" value="ATP-BINDING PROTEIN RV3427C IN INSERTION SEQUENCE-RELATED"/>
    <property type="match status" value="1"/>
</dbReference>
<dbReference type="InterPro" id="IPR003593">
    <property type="entry name" value="AAA+_ATPase"/>
</dbReference>
<evidence type="ECO:0000259" key="1">
    <source>
        <dbReference type="SMART" id="SM00382"/>
    </source>
</evidence>
<feature type="domain" description="AAA+ ATPase" evidence="1">
    <location>
        <begin position="183"/>
        <end position="314"/>
    </location>
</feature>
<dbReference type="CDD" id="cd00009">
    <property type="entry name" value="AAA"/>
    <property type="match status" value="1"/>
</dbReference>